<proteinExistence type="predicted"/>
<dbReference type="OrthoDB" id="121932at2759"/>
<dbReference type="RefSeq" id="XP_024505079.1">
    <property type="nucleotide sequence ID" value="XM_024651398.1"/>
</dbReference>
<evidence type="ECO:0000313" key="5">
    <source>
        <dbReference type="WormBase" id="SRAE_2000055400"/>
    </source>
</evidence>
<keyword evidence="1" id="KW-1133">Transmembrane helix</keyword>
<keyword evidence="1" id="KW-0812">Transmembrane</keyword>
<dbReference type="EMBL" id="LN609529">
    <property type="protein sequence ID" value="CEF65879.1"/>
    <property type="molecule type" value="Genomic_DNA"/>
</dbReference>
<dbReference type="AlphaFoldDB" id="A0A090MXR2"/>
<evidence type="ECO:0000313" key="2">
    <source>
        <dbReference type="EMBL" id="CEF65879.1"/>
    </source>
</evidence>
<evidence type="ECO:0000313" key="4">
    <source>
        <dbReference type="WBParaSite" id="SRAE_2000055400.1"/>
    </source>
</evidence>
<evidence type="ECO:0000256" key="1">
    <source>
        <dbReference type="SAM" id="Phobius"/>
    </source>
</evidence>
<reference evidence="4" key="2">
    <citation type="submission" date="2020-12" db="UniProtKB">
        <authorList>
            <consortium name="WormBaseParasite"/>
        </authorList>
    </citation>
    <scope>IDENTIFICATION</scope>
</reference>
<dbReference type="WormBase" id="SRAE_2000055400">
    <property type="protein sequence ID" value="SRP02348"/>
    <property type="gene ID" value="WBGene00260749"/>
</dbReference>
<dbReference type="WBParaSite" id="SRAE_2000055400.1">
    <property type="protein sequence ID" value="SRAE_2000055400.1"/>
    <property type="gene ID" value="WBGene00260749"/>
</dbReference>
<gene>
    <name evidence="2 4 5" type="ORF">SRAE_2000055400</name>
</gene>
<organism evidence="2">
    <name type="scientific">Strongyloides ratti</name>
    <name type="common">Parasitic roundworm</name>
    <dbReference type="NCBI Taxonomy" id="34506"/>
    <lineage>
        <taxon>Eukaryota</taxon>
        <taxon>Metazoa</taxon>
        <taxon>Ecdysozoa</taxon>
        <taxon>Nematoda</taxon>
        <taxon>Chromadorea</taxon>
        <taxon>Rhabditida</taxon>
        <taxon>Tylenchina</taxon>
        <taxon>Panagrolaimomorpha</taxon>
        <taxon>Strongyloidoidea</taxon>
        <taxon>Strongyloididae</taxon>
        <taxon>Strongyloides</taxon>
    </lineage>
</organism>
<keyword evidence="3" id="KW-1185">Reference proteome</keyword>
<evidence type="ECO:0000313" key="3">
    <source>
        <dbReference type="Proteomes" id="UP000035682"/>
    </source>
</evidence>
<keyword evidence="1" id="KW-0472">Membrane</keyword>
<dbReference type="InterPro" id="IPR032072">
    <property type="entry name" value="DUF4807"/>
</dbReference>
<dbReference type="Proteomes" id="UP000035682">
    <property type="component" value="Unplaced"/>
</dbReference>
<dbReference type="PANTHER" id="PTHR36693">
    <property type="entry name" value="GH02722P"/>
    <property type="match status" value="1"/>
</dbReference>
<reference evidence="2 3" key="1">
    <citation type="submission" date="2014-09" db="EMBL/GenBank/DDBJ databases">
        <authorList>
            <person name="Martin A.A."/>
        </authorList>
    </citation>
    <scope>NUCLEOTIDE SEQUENCE</scope>
    <source>
        <strain evidence="3">ED321</strain>
        <strain evidence="2">ED321 Heterogonic</strain>
    </source>
</reference>
<protein>
    <submittedName>
        <fullName evidence="2 4">Uncharacterized protein</fullName>
    </submittedName>
</protein>
<name>A0A090MXR2_STRRB</name>
<dbReference type="PANTHER" id="PTHR36693:SF1">
    <property type="entry name" value="GH02722P"/>
    <property type="match status" value="1"/>
</dbReference>
<dbReference type="GeneID" id="36378243"/>
<dbReference type="STRING" id="34506.A0A090MXR2"/>
<dbReference type="CTD" id="36378243"/>
<feature type="transmembrane region" description="Helical" evidence="1">
    <location>
        <begin position="15"/>
        <end position="33"/>
    </location>
</feature>
<dbReference type="Pfam" id="PF16065">
    <property type="entry name" value="DUF4807"/>
    <property type="match status" value="1"/>
</dbReference>
<accession>A0A090MXR2</accession>
<sequence>MVFYYFCVENYDKNGILLTFQGSLYGALFLKYIHLNKKYIKTFKENFSINNDKGLYIKYYIVRNPEFCIIDYNWNYLITKYLLKNLYLEKTMWNLSTFGGAYSSMGDYFDNFAEIAGKLSIAQYKIAKKMDDQSMISRCKLFFSLSLAQRNYTKLAYFIIKQEYVKAKKEKNHFIADCAQGTLAKIKSLQIIKKNNYQSSLLTKSDVIPLKGSFDK</sequence>